<name>A0A4D9D658_9STRA</name>
<feature type="region of interest" description="Disordered" evidence="2">
    <location>
        <begin position="463"/>
        <end position="609"/>
    </location>
</feature>
<feature type="compositionally biased region" description="Pro residues" evidence="2">
    <location>
        <begin position="393"/>
        <end position="406"/>
    </location>
</feature>
<evidence type="ECO:0000313" key="3">
    <source>
        <dbReference type="EMBL" id="TFJ86866.1"/>
    </source>
</evidence>
<feature type="coiled-coil region" evidence="1">
    <location>
        <begin position="180"/>
        <end position="264"/>
    </location>
</feature>
<keyword evidence="1" id="KW-0175">Coiled coil</keyword>
<sequence>MRTIRTLLEGHIETLRAEFAPKLRGLDFRVQDVFSRLHGVEEDRQRHHRHPRVHYKQSDTFRLAKLEEEMSRVSLELEGKADNSEVEAALRERVSKTSLAKRIKTLLDDDAESAVKKVSTLPTNTLQRLKARMEILERQNADQDEIMSRVFGEVEAIKAHVLGSKGAENGRDEDSISAIMKSLQAMLQQQSRRLSRAEREMGSLRESAMQDMAALTTQLEERGDPVFREQEELRQRQEQTAAVLKALEEKTEASMSAVRALQAQMLVVGRGLGGEGKGRGDDSHTEETARAVATLEAKIHAQSQETQVRLDKVESAVAFQAGQRGHILHRLDRLDRCQWGLAAGAFPAPNPPSLSSYAASLALSPQPRASNFPQASPKPPLPRREQEPVGQEAPPPPASAPSPPPTQAGREVHDMLTEAPVLAGMGGSGGGMGGRGRWASAGWQRAQSGYGAKEPCAASLAAPFPRPHVNVSGSHGPPPPFYEAPPPPLYSPSAAPLQPSRQRVSHVPAPHPLSPDQVRFRPHPPVHPAYEQPADAQEIYGPGGQSRRQATPRTEECPGTGGSHDHVEGSRQAAGMPPPSDRASHDGMGGAEIVGRTVATAGGEGGQGELEALRREKFLLRTRITEGIMSQSTCRDGILNVELA</sequence>
<dbReference type="Proteomes" id="UP000355283">
    <property type="component" value="Unassembled WGS sequence"/>
</dbReference>
<proteinExistence type="predicted"/>
<accession>A0A4D9D658</accession>
<feature type="region of interest" description="Disordered" evidence="2">
    <location>
        <begin position="366"/>
        <end position="446"/>
    </location>
</feature>
<feature type="compositionally biased region" description="Pro residues" evidence="2">
    <location>
        <begin position="476"/>
        <end position="490"/>
    </location>
</feature>
<reference evidence="3 4" key="1">
    <citation type="submission" date="2019-01" db="EMBL/GenBank/DDBJ databases">
        <title>Nuclear Genome Assembly of the Microalgal Biofuel strain Nannochloropsis salina CCMP1776.</title>
        <authorList>
            <person name="Hovde B."/>
        </authorList>
    </citation>
    <scope>NUCLEOTIDE SEQUENCE [LARGE SCALE GENOMIC DNA]</scope>
    <source>
        <strain evidence="3 4">CCMP1776</strain>
    </source>
</reference>
<protein>
    <submittedName>
        <fullName evidence="3">Uncharacterized protein</fullName>
    </submittedName>
</protein>
<dbReference type="EMBL" id="SDOX01000007">
    <property type="protein sequence ID" value="TFJ86866.1"/>
    <property type="molecule type" value="Genomic_DNA"/>
</dbReference>
<dbReference type="AlphaFoldDB" id="A0A4D9D658"/>
<organism evidence="3 4">
    <name type="scientific">Nannochloropsis salina CCMP1776</name>
    <dbReference type="NCBI Taxonomy" id="1027361"/>
    <lineage>
        <taxon>Eukaryota</taxon>
        <taxon>Sar</taxon>
        <taxon>Stramenopiles</taxon>
        <taxon>Ochrophyta</taxon>
        <taxon>Eustigmatophyceae</taxon>
        <taxon>Eustigmatales</taxon>
        <taxon>Monodopsidaceae</taxon>
        <taxon>Microchloropsis</taxon>
        <taxon>Microchloropsis salina</taxon>
    </lineage>
</organism>
<evidence type="ECO:0000256" key="1">
    <source>
        <dbReference type="SAM" id="Coils"/>
    </source>
</evidence>
<feature type="compositionally biased region" description="Gly residues" evidence="2">
    <location>
        <begin position="424"/>
        <end position="436"/>
    </location>
</feature>
<gene>
    <name evidence="3" type="ORF">NSK_001954</name>
</gene>
<evidence type="ECO:0000256" key="2">
    <source>
        <dbReference type="SAM" id="MobiDB-lite"/>
    </source>
</evidence>
<comment type="caution">
    <text evidence="3">The sequence shown here is derived from an EMBL/GenBank/DDBJ whole genome shotgun (WGS) entry which is preliminary data.</text>
</comment>
<feature type="compositionally biased region" description="Low complexity" evidence="2">
    <location>
        <begin position="491"/>
        <end position="500"/>
    </location>
</feature>
<keyword evidence="4" id="KW-1185">Reference proteome</keyword>
<evidence type="ECO:0000313" key="4">
    <source>
        <dbReference type="Proteomes" id="UP000355283"/>
    </source>
</evidence>